<dbReference type="Gene3D" id="1.10.490.110">
    <property type="entry name" value="Uncharacterized conserved protein DUF2267"/>
    <property type="match status" value="1"/>
</dbReference>
<dbReference type="InterPro" id="IPR018727">
    <property type="entry name" value="DUF2267"/>
</dbReference>
<evidence type="ECO:0000313" key="2">
    <source>
        <dbReference type="Proteomes" id="UP001162891"/>
    </source>
</evidence>
<evidence type="ECO:0000313" key="1">
    <source>
        <dbReference type="EMBL" id="BDG06101.1"/>
    </source>
</evidence>
<keyword evidence="2" id="KW-1185">Reference proteome</keyword>
<organism evidence="1 2">
    <name type="scientific">Anaeromyxobacter oryzae</name>
    <dbReference type="NCBI Taxonomy" id="2918170"/>
    <lineage>
        <taxon>Bacteria</taxon>
        <taxon>Pseudomonadati</taxon>
        <taxon>Myxococcota</taxon>
        <taxon>Myxococcia</taxon>
        <taxon>Myxococcales</taxon>
        <taxon>Cystobacterineae</taxon>
        <taxon>Anaeromyxobacteraceae</taxon>
        <taxon>Anaeromyxobacter</taxon>
    </lineage>
</organism>
<dbReference type="InterPro" id="IPR038282">
    <property type="entry name" value="DUF2267_sf"/>
</dbReference>
<dbReference type="RefSeq" id="WP_248355404.1">
    <property type="nucleotide sequence ID" value="NZ_AP025591.1"/>
</dbReference>
<reference evidence="2" key="1">
    <citation type="journal article" date="2022" name="Int. J. Syst. Evol. Microbiol.">
        <title>Anaeromyxobacter oryzae sp. nov., Anaeromyxobacter diazotrophicus sp. nov. and Anaeromyxobacter paludicola sp. nov., isolated from paddy soils.</title>
        <authorList>
            <person name="Itoh H."/>
            <person name="Xu Z."/>
            <person name="Mise K."/>
            <person name="Masuda Y."/>
            <person name="Ushijima N."/>
            <person name="Hayakawa C."/>
            <person name="Shiratori Y."/>
            <person name="Senoo K."/>
        </authorList>
    </citation>
    <scope>NUCLEOTIDE SEQUENCE [LARGE SCALE GENOMIC DNA]</scope>
    <source>
        <strain evidence="2">Red232</strain>
    </source>
</reference>
<sequence>MADVPDRHSDADYRALVEALAREGLPRRTEAVRAVEAVACALARRIGSEHFEDLRELLPEPFRGRLVACERHATAERPIRTAEDFYASVADDLGRDPSEVEGAARAVFAALRTQVTEQEADDLGDRLPPELLPLWRRPS</sequence>
<evidence type="ECO:0008006" key="3">
    <source>
        <dbReference type="Google" id="ProtNLM"/>
    </source>
</evidence>
<dbReference type="EMBL" id="AP025591">
    <property type="protein sequence ID" value="BDG06101.1"/>
    <property type="molecule type" value="Genomic_DNA"/>
</dbReference>
<dbReference type="Pfam" id="PF10025">
    <property type="entry name" value="DUF2267"/>
    <property type="match status" value="1"/>
</dbReference>
<protein>
    <recommendedName>
        <fullName evidence="3">DUF2267 domain-containing protein</fullName>
    </recommendedName>
</protein>
<name>A0ABM7X2S8_9BACT</name>
<proteinExistence type="predicted"/>
<accession>A0ABM7X2S8</accession>
<gene>
    <name evidence="1" type="ORF">AMOR_50970</name>
</gene>
<dbReference type="Proteomes" id="UP001162891">
    <property type="component" value="Chromosome"/>
</dbReference>